<dbReference type="PANTHER" id="PTHR30349:SF77">
    <property type="entry name" value="TYROSINE RECOMBINASE XERC"/>
    <property type="match status" value="1"/>
</dbReference>
<evidence type="ECO:0000313" key="14">
    <source>
        <dbReference type="Proteomes" id="UP000230767"/>
    </source>
</evidence>
<dbReference type="GO" id="GO:0006310">
    <property type="term" value="P:DNA recombination"/>
    <property type="evidence" value="ECO:0007669"/>
    <property type="project" value="UniProtKB-KW"/>
</dbReference>
<evidence type="ECO:0000256" key="2">
    <source>
        <dbReference type="ARBA" id="ARBA00022490"/>
    </source>
</evidence>
<protein>
    <recommendedName>
        <fullName evidence="15">Tyrosine recombinase XerC</fullName>
    </recommendedName>
</protein>
<dbReference type="InterPro" id="IPR011010">
    <property type="entry name" value="DNA_brk_join_enz"/>
</dbReference>
<evidence type="ECO:0000256" key="5">
    <source>
        <dbReference type="ARBA" id="ARBA00022908"/>
    </source>
</evidence>
<proteinExistence type="predicted"/>
<reference evidence="14" key="1">
    <citation type="submission" date="2017-09" db="EMBL/GenBank/DDBJ databases">
        <title>Depth-based differentiation of microbial function through sediment-hosted aquifers and enrichment of novel symbionts in the deep terrestrial subsurface.</title>
        <authorList>
            <person name="Probst A.J."/>
            <person name="Ladd B."/>
            <person name="Jarett J.K."/>
            <person name="Geller-Mcgrath D.E."/>
            <person name="Sieber C.M.K."/>
            <person name="Emerson J.B."/>
            <person name="Anantharaman K."/>
            <person name="Thomas B.C."/>
            <person name="Malmstrom R."/>
            <person name="Stieglmeier M."/>
            <person name="Klingl A."/>
            <person name="Woyke T."/>
            <person name="Ryan C.M."/>
            <person name="Banfield J.F."/>
        </authorList>
    </citation>
    <scope>NUCLEOTIDE SEQUENCE [LARGE SCALE GENOMIC DNA]</scope>
</reference>
<dbReference type="PROSITE" id="PS51898">
    <property type="entry name" value="TYR_RECOMBINASE"/>
    <property type="match status" value="1"/>
</dbReference>
<evidence type="ECO:0000256" key="3">
    <source>
        <dbReference type="ARBA" id="ARBA00022618"/>
    </source>
</evidence>
<dbReference type="GO" id="GO:0007059">
    <property type="term" value="P:chromosome segregation"/>
    <property type="evidence" value="ECO:0007669"/>
    <property type="project" value="UniProtKB-KW"/>
</dbReference>
<dbReference type="InterPro" id="IPR044068">
    <property type="entry name" value="CB"/>
</dbReference>
<name>A0A2M7R6N7_9BACT</name>
<evidence type="ECO:0000256" key="6">
    <source>
        <dbReference type="ARBA" id="ARBA00023125"/>
    </source>
</evidence>
<evidence type="ECO:0008006" key="15">
    <source>
        <dbReference type="Google" id="ProtNLM"/>
    </source>
</evidence>
<dbReference type="Pfam" id="PF00589">
    <property type="entry name" value="Phage_integrase"/>
    <property type="match status" value="1"/>
</dbReference>
<keyword evidence="8" id="KW-0131">Cell cycle</keyword>
<keyword evidence="5" id="KW-0229">DNA integration</keyword>
<evidence type="ECO:0000256" key="8">
    <source>
        <dbReference type="ARBA" id="ARBA00023306"/>
    </source>
</evidence>
<keyword evidence="2" id="KW-0963">Cytoplasm</keyword>
<sequence>MEKSSKPIIKHIPDFLDYCEVEKGLADKTQENYNRYLQKFVSWLKKAKKTDLTPHELTADDIWAYRLYLSRFQDKKGKPLKRITQNYYLIALRALLGYFTAKDIQSLPADKISLPKDARKEKTVKFLNLDQVERLLLAPDTKKTIGLRDRAILETFFSTGLRIAELVALNQEQFANIRTCLAPLGRTLNASHLRTTPRSARQNLDSSQGSELKDEKDLEIGIIGKGGHPRTVYFSERALSWVKKYLETRKDKDKALFIHYKSRKGAEARLTARSIEKIVKKYAILAGIPLFTTPHTLRHSYATDLLTQGVDLRTIQEFLGHQSIITTQIYTHVTNKRLRDVHRQYHSGKNLKQ</sequence>
<dbReference type="GO" id="GO:0003677">
    <property type="term" value="F:DNA binding"/>
    <property type="evidence" value="ECO:0007669"/>
    <property type="project" value="UniProtKB-UniRule"/>
</dbReference>
<dbReference type="SUPFAM" id="SSF56349">
    <property type="entry name" value="DNA breaking-rejoining enzymes"/>
    <property type="match status" value="1"/>
</dbReference>
<feature type="region of interest" description="Disordered" evidence="10">
    <location>
        <begin position="192"/>
        <end position="212"/>
    </location>
</feature>
<evidence type="ECO:0000259" key="11">
    <source>
        <dbReference type="PROSITE" id="PS51898"/>
    </source>
</evidence>
<feature type="compositionally biased region" description="Polar residues" evidence="10">
    <location>
        <begin position="192"/>
        <end position="210"/>
    </location>
</feature>
<dbReference type="PANTHER" id="PTHR30349">
    <property type="entry name" value="PHAGE INTEGRASE-RELATED"/>
    <property type="match status" value="1"/>
</dbReference>
<dbReference type="InterPro" id="IPR002104">
    <property type="entry name" value="Integrase_catalytic"/>
</dbReference>
<dbReference type="GO" id="GO:0005737">
    <property type="term" value="C:cytoplasm"/>
    <property type="evidence" value="ECO:0007669"/>
    <property type="project" value="UniProtKB-SubCell"/>
</dbReference>
<evidence type="ECO:0000256" key="4">
    <source>
        <dbReference type="ARBA" id="ARBA00022829"/>
    </source>
</evidence>
<evidence type="ECO:0000256" key="1">
    <source>
        <dbReference type="ARBA" id="ARBA00004496"/>
    </source>
</evidence>
<dbReference type="Proteomes" id="UP000230767">
    <property type="component" value="Unassembled WGS sequence"/>
</dbReference>
<dbReference type="Gene3D" id="1.10.443.10">
    <property type="entry name" value="Intergrase catalytic core"/>
    <property type="match status" value="1"/>
</dbReference>
<gene>
    <name evidence="13" type="ORF">COY73_02195</name>
</gene>
<evidence type="ECO:0000256" key="10">
    <source>
        <dbReference type="SAM" id="MobiDB-lite"/>
    </source>
</evidence>
<evidence type="ECO:0000313" key="13">
    <source>
        <dbReference type="EMBL" id="PIY89014.1"/>
    </source>
</evidence>
<keyword evidence="7" id="KW-0233">DNA recombination</keyword>
<evidence type="ECO:0000256" key="7">
    <source>
        <dbReference type="ARBA" id="ARBA00023172"/>
    </source>
</evidence>
<dbReference type="InterPro" id="IPR010998">
    <property type="entry name" value="Integrase_recombinase_N"/>
</dbReference>
<dbReference type="Pfam" id="PF02899">
    <property type="entry name" value="Phage_int_SAM_1"/>
    <property type="match status" value="1"/>
</dbReference>
<keyword evidence="3" id="KW-0132">Cell division</keyword>
<comment type="caution">
    <text evidence="13">The sequence shown here is derived from an EMBL/GenBank/DDBJ whole genome shotgun (WGS) entry which is preliminary data.</text>
</comment>
<dbReference type="InterPro" id="IPR013762">
    <property type="entry name" value="Integrase-like_cat_sf"/>
</dbReference>
<dbReference type="InterPro" id="IPR050090">
    <property type="entry name" value="Tyrosine_recombinase_XerCD"/>
</dbReference>
<dbReference type="InterPro" id="IPR004107">
    <property type="entry name" value="Integrase_SAM-like_N"/>
</dbReference>
<dbReference type="AlphaFoldDB" id="A0A2M7R6N7"/>
<feature type="domain" description="Core-binding (CB)" evidence="12">
    <location>
        <begin position="6"/>
        <end position="100"/>
    </location>
</feature>
<dbReference type="SUPFAM" id="SSF47823">
    <property type="entry name" value="lambda integrase-like, N-terminal domain"/>
    <property type="match status" value="1"/>
</dbReference>
<evidence type="ECO:0000259" key="12">
    <source>
        <dbReference type="PROSITE" id="PS51900"/>
    </source>
</evidence>
<keyword evidence="6 9" id="KW-0238">DNA-binding</keyword>
<dbReference type="Gene3D" id="1.10.150.130">
    <property type="match status" value="1"/>
</dbReference>
<comment type="subcellular location">
    <subcellularLocation>
        <location evidence="1">Cytoplasm</location>
    </subcellularLocation>
</comment>
<dbReference type="GO" id="GO:0015074">
    <property type="term" value="P:DNA integration"/>
    <property type="evidence" value="ECO:0007669"/>
    <property type="project" value="UniProtKB-KW"/>
</dbReference>
<feature type="domain" description="Tyr recombinase" evidence="11">
    <location>
        <begin position="122"/>
        <end position="343"/>
    </location>
</feature>
<keyword evidence="4" id="KW-0159">Chromosome partition</keyword>
<dbReference type="EMBL" id="PFLW01000055">
    <property type="protein sequence ID" value="PIY89014.1"/>
    <property type="molecule type" value="Genomic_DNA"/>
</dbReference>
<evidence type="ECO:0000256" key="9">
    <source>
        <dbReference type="PROSITE-ProRule" id="PRU01248"/>
    </source>
</evidence>
<organism evidence="13 14">
    <name type="scientific">Candidatus Nealsonbacteria bacterium CG_4_10_14_0_8_um_filter_37_14</name>
    <dbReference type="NCBI Taxonomy" id="1974684"/>
    <lineage>
        <taxon>Bacteria</taxon>
        <taxon>Candidatus Nealsoniibacteriota</taxon>
    </lineage>
</organism>
<dbReference type="GO" id="GO:0051301">
    <property type="term" value="P:cell division"/>
    <property type="evidence" value="ECO:0007669"/>
    <property type="project" value="UniProtKB-KW"/>
</dbReference>
<dbReference type="PROSITE" id="PS51900">
    <property type="entry name" value="CB"/>
    <property type="match status" value="1"/>
</dbReference>
<accession>A0A2M7R6N7</accession>